<name>A0ABD5U4E6_9EURY</name>
<dbReference type="Proteomes" id="UP001596406">
    <property type="component" value="Unassembled WGS sequence"/>
</dbReference>
<evidence type="ECO:0000313" key="1">
    <source>
        <dbReference type="EMBL" id="MFC6835341.1"/>
    </source>
</evidence>
<evidence type="ECO:0000313" key="2">
    <source>
        <dbReference type="Proteomes" id="UP001596406"/>
    </source>
</evidence>
<organism evidence="1 2">
    <name type="scientific">Halomarina ordinaria</name>
    <dbReference type="NCBI Taxonomy" id="3033939"/>
    <lineage>
        <taxon>Archaea</taxon>
        <taxon>Methanobacteriati</taxon>
        <taxon>Methanobacteriota</taxon>
        <taxon>Stenosarchaea group</taxon>
        <taxon>Halobacteria</taxon>
        <taxon>Halobacteriales</taxon>
        <taxon>Natronomonadaceae</taxon>
        <taxon>Halomarina</taxon>
    </lineage>
</organism>
<dbReference type="InterPro" id="IPR009078">
    <property type="entry name" value="Ferritin-like_SF"/>
</dbReference>
<dbReference type="InterPro" id="IPR006311">
    <property type="entry name" value="TAT_signal"/>
</dbReference>
<dbReference type="InterPro" id="IPR012347">
    <property type="entry name" value="Ferritin-like"/>
</dbReference>
<sequence length="227" mass="24765">MTDFDDTDTTQENGTGRRDFLSTAAKLGGGAALLSFAGTGVAAADGHESDDGPTDVDILNYALTLEHLEYAFYRDALEHFDERHFEGVGSPGDRVFNSPRPRYGTYQRFEEIRDHEGEHVDVIAATIEDLGGTPVEEAEYDFPYENVAEFVTLAATIENIGVSAYAGAAPMIQNSDVLSAALSIHSVEARHAGYLNLHELRLPYPDAFDPVRTMDEVTEIASGFIVE</sequence>
<dbReference type="Gene3D" id="1.20.1260.10">
    <property type="match status" value="1"/>
</dbReference>
<dbReference type="RefSeq" id="WP_304447044.1">
    <property type="nucleotide sequence ID" value="NZ_JARRAH010000001.1"/>
</dbReference>
<dbReference type="Pfam" id="PF13668">
    <property type="entry name" value="Ferritin_2"/>
    <property type="match status" value="1"/>
</dbReference>
<dbReference type="PROSITE" id="PS51318">
    <property type="entry name" value="TAT"/>
    <property type="match status" value="1"/>
</dbReference>
<protein>
    <submittedName>
        <fullName evidence="1">Ferritin-like domain-containing protein</fullName>
    </submittedName>
</protein>
<reference evidence="1 2" key="1">
    <citation type="journal article" date="2019" name="Int. J. Syst. Evol. Microbiol.">
        <title>The Global Catalogue of Microorganisms (GCM) 10K type strain sequencing project: providing services to taxonomists for standard genome sequencing and annotation.</title>
        <authorList>
            <consortium name="The Broad Institute Genomics Platform"/>
            <consortium name="The Broad Institute Genome Sequencing Center for Infectious Disease"/>
            <person name="Wu L."/>
            <person name="Ma J."/>
        </authorList>
    </citation>
    <scope>NUCLEOTIDE SEQUENCE [LARGE SCALE GENOMIC DNA]</scope>
    <source>
        <strain evidence="1 2">PSRA2</strain>
    </source>
</reference>
<dbReference type="InterPro" id="IPR052965">
    <property type="entry name" value="Pigment-catalase-like"/>
</dbReference>
<gene>
    <name evidence="1" type="ORF">ACFQHK_02325</name>
</gene>
<dbReference type="EMBL" id="JBHSXM010000001">
    <property type="protein sequence ID" value="MFC6835341.1"/>
    <property type="molecule type" value="Genomic_DNA"/>
</dbReference>
<dbReference type="SUPFAM" id="SSF47240">
    <property type="entry name" value="Ferritin-like"/>
    <property type="match status" value="1"/>
</dbReference>
<comment type="caution">
    <text evidence="1">The sequence shown here is derived from an EMBL/GenBank/DDBJ whole genome shotgun (WGS) entry which is preliminary data.</text>
</comment>
<dbReference type="PANTHER" id="PTHR31694">
    <property type="entry name" value="DESICCATION-LIKE PROTEIN"/>
    <property type="match status" value="1"/>
</dbReference>
<accession>A0ABD5U4E6</accession>
<dbReference type="AlphaFoldDB" id="A0ABD5U4E6"/>
<keyword evidence="2" id="KW-1185">Reference proteome</keyword>
<proteinExistence type="predicted"/>
<dbReference type="PANTHER" id="PTHR31694:SF26">
    <property type="entry name" value="OS05G0151100 PROTEIN"/>
    <property type="match status" value="1"/>
</dbReference>
<dbReference type="CDD" id="cd00657">
    <property type="entry name" value="Ferritin_like"/>
    <property type="match status" value="1"/>
</dbReference>